<comment type="caution">
    <text evidence="3">The sequence shown here is derived from an EMBL/GenBank/DDBJ whole genome shotgun (WGS) entry which is preliminary data.</text>
</comment>
<reference evidence="3" key="1">
    <citation type="submission" date="2021-02" db="EMBL/GenBank/DDBJ databases">
        <authorList>
            <person name="Dougan E. K."/>
            <person name="Rhodes N."/>
            <person name="Thang M."/>
            <person name="Chan C."/>
        </authorList>
    </citation>
    <scope>NUCLEOTIDE SEQUENCE</scope>
</reference>
<evidence type="ECO:0000313" key="4">
    <source>
        <dbReference type="Proteomes" id="UP000626109"/>
    </source>
</evidence>
<dbReference type="Proteomes" id="UP000626109">
    <property type="component" value="Unassembled WGS sequence"/>
</dbReference>
<keyword evidence="5" id="KW-1185">Reference proteome</keyword>
<feature type="region of interest" description="Disordered" evidence="1">
    <location>
        <begin position="104"/>
        <end position="164"/>
    </location>
</feature>
<accession>A0A813LKY7</accession>
<gene>
    <name evidence="2" type="ORF">PGLA1383_LOCUS14725</name>
    <name evidence="3" type="ORF">PGLA2088_LOCUS46308</name>
</gene>
<feature type="non-terminal residue" evidence="3">
    <location>
        <position position="164"/>
    </location>
</feature>
<protein>
    <submittedName>
        <fullName evidence="3">Uncharacterized protein</fullName>
    </submittedName>
</protein>
<dbReference type="EMBL" id="CAJNNV010008441">
    <property type="protein sequence ID" value="CAE8596259.1"/>
    <property type="molecule type" value="Genomic_DNA"/>
</dbReference>
<dbReference type="AlphaFoldDB" id="A0A813LKY7"/>
<evidence type="ECO:0000313" key="2">
    <source>
        <dbReference type="EMBL" id="CAE8596259.1"/>
    </source>
</evidence>
<evidence type="ECO:0000313" key="3">
    <source>
        <dbReference type="EMBL" id="CAE8732220.1"/>
    </source>
</evidence>
<name>A0A813LKY7_POLGL</name>
<proteinExistence type="predicted"/>
<feature type="compositionally biased region" description="Low complexity" evidence="1">
    <location>
        <begin position="123"/>
        <end position="132"/>
    </location>
</feature>
<organism evidence="3 4">
    <name type="scientific">Polarella glacialis</name>
    <name type="common">Dinoflagellate</name>
    <dbReference type="NCBI Taxonomy" id="89957"/>
    <lineage>
        <taxon>Eukaryota</taxon>
        <taxon>Sar</taxon>
        <taxon>Alveolata</taxon>
        <taxon>Dinophyceae</taxon>
        <taxon>Suessiales</taxon>
        <taxon>Suessiaceae</taxon>
        <taxon>Polarella</taxon>
    </lineage>
</organism>
<dbReference type="Proteomes" id="UP000654075">
    <property type="component" value="Unassembled WGS sequence"/>
</dbReference>
<dbReference type="EMBL" id="CAJNNW010036123">
    <property type="protein sequence ID" value="CAE8732220.1"/>
    <property type="molecule type" value="Genomic_DNA"/>
</dbReference>
<evidence type="ECO:0000256" key="1">
    <source>
        <dbReference type="SAM" id="MobiDB-lite"/>
    </source>
</evidence>
<sequence length="164" mass="17759">DGDDINIWKPTSSGIEVPRRDTGSCSHQQLVQPDKNAEPSWDPMQTAASLPKRRALTPHSPENKAKELTMPASSKIKIRAPSFDEPCVDVHQLKSDIASMRARGALQAKRTIPHQTTARPENASSVASAPPSRVGRLSAERRVWPPPGPARPCDVHGEAAPPSE</sequence>
<evidence type="ECO:0000313" key="5">
    <source>
        <dbReference type="Proteomes" id="UP000654075"/>
    </source>
</evidence>
<feature type="region of interest" description="Disordered" evidence="1">
    <location>
        <begin position="1"/>
        <end position="73"/>
    </location>
</feature>